<keyword evidence="4 12" id="KW-0812">Transmembrane</keyword>
<dbReference type="Pfam" id="PF15383">
    <property type="entry name" value="TMEM237"/>
    <property type="match status" value="1"/>
</dbReference>
<dbReference type="PANTHER" id="PTHR28388">
    <property type="entry name" value="TRANSMEMBRANE PROTEIN 237"/>
    <property type="match status" value="1"/>
</dbReference>
<evidence type="ECO:0000256" key="4">
    <source>
        <dbReference type="ARBA" id="ARBA00022692"/>
    </source>
</evidence>
<keyword evidence="8 12" id="KW-0472">Membrane</keyword>
<dbReference type="GO" id="GO:0035869">
    <property type="term" value="C:ciliary transition zone"/>
    <property type="evidence" value="ECO:0007669"/>
    <property type="project" value="TreeGrafter"/>
</dbReference>
<feature type="region of interest" description="Disordered" evidence="11">
    <location>
        <begin position="36"/>
        <end position="245"/>
    </location>
</feature>
<keyword evidence="6 12" id="KW-1133">Transmembrane helix</keyword>
<feature type="compositionally biased region" description="Basic residues" evidence="11">
    <location>
        <begin position="186"/>
        <end position="195"/>
    </location>
</feature>
<dbReference type="PANTHER" id="PTHR28388:SF1">
    <property type="entry name" value="TRANSMEMBRANE PROTEIN 237"/>
    <property type="match status" value="1"/>
</dbReference>
<keyword evidence="5" id="KW-0970">Cilium biogenesis/degradation</keyword>
<feature type="compositionally biased region" description="Polar residues" evidence="11">
    <location>
        <begin position="136"/>
        <end position="154"/>
    </location>
</feature>
<comment type="function">
    <text evidence="10">Component of the transition zone in primary cilia. Required for ciliogenesis.</text>
</comment>
<evidence type="ECO:0000256" key="5">
    <source>
        <dbReference type="ARBA" id="ARBA00022794"/>
    </source>
</evidence>
<evidence type="ECO:0000256" key="6">
    <source>
        <dbReference type="ARBA" id="ARBA00022989"/>
    </source>
</evidence>
<dbReference type="OrthoDB" id="550113at2759"/>
<keyword evidence="7" id="KW-0969">Cilium</keyword>
<keyword evidence="9" id="KW-0966">Cell projection</keyword>
<dbReference type="Proteomes" id="UP000694845">
    <property type="component" value="Unplaced"/>
</dbReference>
<dbReference type="GO" id="GO:0060271">
    <property type="term" value="P:cilium assembly"/>
    <property type="evidence" value="ECO:0007669"/>
    <property type="project" value="TreeGrafter"/>
</dbReference>
<name>A0A8B7XEH5_ACAPL</name>
<dbReference type="GO" id="GO:0016020">
    <property type="term" value="C:membrane"/>
    <property type="evidence" value="ECO:0007669"/>
    <property type="project" value="UniProtKB-SubCell"/>
</dbReference>
<evidence type="ECO:0000256" key="11">
    <source>
        <dbReference type="SAM" id="MobiDB-lite"/>
    </source>
</evidence>
<feature type="transmembrane region" description="Helical" evidence="12">
    <location>
        <begin position="389"/>
        <end position="406"/>
    </location>
</feature>
<evidence type="ECO:0000256" key="2">
    <source>
        <dbReference type="ARBA" id="ARBA00004141"/>
    </source>
</evidence>
<feature type="transmembrane region" description="Helical" evidence="12">
    <location>
        <begin position="336"/>
        <end position="361"/>
    </location>
</feature>
<dbReference type="AlphaFoldDB" id="A0A8B7XEH5"/>
<evidence type="ECO:0000256" key="3">
    <source>
        <dbReference type="ARBA" id="ARBA00008783"/>
    </source>
</evidence>
<evidence type="ECO:0000256" key="9">
    <source>
        <dbReference type="ARBA" id="ARBA00023273"/>
    </source>
</evidence>
<protein>
    <submittedName>
        <fullName evidence="14">Transmembrane protein 237-like isoform X1</fullName>
    </submittedName>
</protein>
<keyword evidence="13" id="KW-1185">Reference proteome</keyword>
<proteinExistence type="inferred from homology"/>
<dbReference type="InterPro" id="IPR029409">
    <property type="entry name" value="TMEM237"/>
</dbReference>
<dbReference type="KEGG" id="aplc:110973039"/>
<evidence type="ECO:0000256" key="12">
    <source>
        <dbReference type="SAM" id="Phobius"/>
    </source>
</evidence>
<feature type="compositionally biased region" description="Basic residues" evidence="11">
    <location>
        <begin position="112"/>
        <end position="121"/>
    </location>
</feature>
<accession>A0A8B7XEH5</accession>
<feature type="compositionally biased region" description="Low complexity" evidence="11">
    <location>
        <begin position="65"/>
        <end position="77"/>
    </location>
</feature>
<feature type="region of interest" description="Disordered" evidence="11">
    <location>
        <begin position="263"/>
        <end position="286"/>
    </location>
</feature>
<sequence length="537" mass="59560">MMQDGLRASLLSRLIPFAWTRTCYRYADASVKRRSLPPLLTSEPGSSSGQAQRPKKKKKKTAEGAADVSDSQQSSVSKQRTLPSEFKVDSPVMGSRENLVQNGQNGADSQAKKPRRKKKMTHGYDFESGADDTVNGEISVSTPAINNLKSSPGSSRRKKAEHRQSRLPRSVSDEVLRDNEAAGSTAKKKPRRPQSKHFADDSADDEDDAGTSKGHGRPPPPGKVKKKRKSKPPTSVDENYHADGEGMSLDIMVAAEDIISPEKQTRDEQQQQQPSHTAVLPSQPVGKLFMERKGGFKGEDKGRLARQRERELNNQQPQAETQKTTTQVALTTHRALLTFSLFCHGLLAGFALWQCVMVYILQRQVPSSDTPGKTRFLEHYSRLAQPASAMYYFLFTVCTVSVFDRFDIGRPDKQFFRGLITFQSGAISILIYLISLIMSASVAAIDDRISLFFKTTPPYCGDTCPESGSLWDSEEADAQLNIWVIINLIRAIGACLGWLVISVTPTTDYTSDHLHDAEEPLWDDQQDVELNNVHSTA</sequence>
<feature type="transmembrane region" description="Helical" evidence="12">
    <location>
        <begin position="418"/>
        <end position="445"/>
    </location>
</feature>
<evidence type="ECO:0000256" key="1">
    <source>
        <dbReference type="ARBA" id="ARBA00004138"/>
    </source>
</evidence>
<evidence type="ECO:0000256" key="10">
    <source>
        <dbReference type="ARBA" id="ARBA00025631"/>
    </source>
</evidence>
<evidence type="ECO:0000313" key="14">
    <source>
        <dbReference type="RefSeq" id="XP_022079154.1"/>
    </source>
</evidence>
<comment type="similarity">
    <text evidence="3">Belongs to the TMEM237 family.</text>
</comment>
<feature type="compositionally biased region" description="Basic and acidic residues" evidence="11">
    <location>
        <begin position="171"/>
        <end position="180"/>
    </location>
</feature>
<gene>
    <name evidence="14" type="primary">LOC110973039</name>
</gene>
<organism evidence="13 14">
    <name type="scientific">Acanthaster planci</name>
    <name type="common">Crown-of-thorns starfish</name>
    <dbReference type="NCBI Taxonomy" id="133434"/>
    <lineage>
        <taxon>Eukaryota</taxon>
        <taxon>Metazoa</taxon>
        <taxon>Echinodermata</taxon>
        <taxon>Eleutherozoa</taxon>
        <taxon>Asterozoa</taxon>
        <taxon>Asteroidea</taxon>
        <taxon>Valvatacea</taxon>
        <taxon>Valvatida</taxon>
        <taxon>Acanthasteridae</taxon>
        <taxon>Acanthaster</taxon>
    </lineage>
</organism>
<evidence type="ECO:0000313" key="13">
    <source>
        <dbReference type="Proteomes" id="UP000694845"/>
    </source>
</evidence>
<feature type="compositionally biased region" description="Polar residues" evidence="11">
    <location>
        <begin position="98"/>
        <end position="108"/>
    </location>
</feature>
<reference evidence="14" key="1">
    <citation type="submission" date="2025-08" db="UniProtKB">
        <authorList>
            <consortium name="RefSeq"/>
        </authorList>
    </citation>
    <scope>IDENTIFICATION</scope>
</reference>
<dbReference type="GeneID" id="110973039"/>
<feature type="transmembrane region" description="Helical" evidence="12">
    <location>
        <begin position="480"/>
        <end position="501"/>
    </location>
</feature>
<comment type="subcellular location">
    <subcellularLocation>
        <location evidence="1">Cell projection</location>
        <location evidence="1">Cilium</location>
    </subcellularLocation>
    <subcellularLocation>
        <location evidence="2">Membrane</location>
        <topology evidence="2">Multi-pass membrane protein</topology>
    </subcellularLocation>
</comment>
<evidence type="ECO:0000256" key="7">
    <source>
        <dbReference type="ARBA" id="ARBA00023069"/>
    </source>
</evidence>
<dbReference type="RefSeq" id="XP_022079154.1">
    <property type="nucleotide sequence ID" value="XM_022223462.1"/>
</dbReference>
<evidence type="ECO:0000256" key="8">
    <source>
        <dbReference type="ARBA" id="ARBA00023136"/>
    </source>
</evidence>